<proteinExistence type="predicted"/>
<protein>
    <submittedName>
        <fullName evidence="1">Uncharacterized protein</fullName>
    </submittedName>
</protein>
<organism evidence="1 2">
    <name type="scientific">Littorina saxatilis</name>
    <dbReference type="NCBI Taxonomy" id="31220"/>
    <lineage>
        <taxon>Eukaryota</taxon>
        <taxon>Metazoa</taxon>
        <taxon>Spiralia</taxon>
        <taxon>Lophotrochozoa</taxon>
        <taxon>Mollusca</taxon>
        <taxon>Gastropoda</taxon>
        <taxon>Caenogastropoda</taxon>
        <taxon>Littorinimorpha</taxon>
        <taxon>Littorinoidea</taxon>
        <taxon>Littorinidae</taxon>
        <taxon>Littorina</taxon>
    </lineage>
</organism>
<sequence>MDFCRQSFVSTKLSQVDGTAAEQRAEDDRREEGLVATKHPAHHRFNMAATTLNISITYTGNDVSVEPAAGVVMVEPSVGVVPVASVELDSACASASDSNNTTKYRSMMITV</sequence>
<accession>A0AAN9AR12</accession>
<reference evidence="1 2" key="1">
    <citation type="submission" date="2024-02" db="EMBL/GenBank/DDBJ databases">
        <title>Chromosome-scale genome assembly of the rough periwinkle Littorina saxatilis.</title>
        <authorList>
            <person name="De Jode A."/>
            <person name="Faria R."/>
            <person name="Formenti G."/>
            <person name="Sims Y."/>
            <person name="Smith T.P."/>
            <person name="Tracey A."/>
            <person name="Wood J.M.D."/>
            <person name="Zagrodzka Z.B."/>
            <person name="Johannesson K."/>
            <person name="Butlin R.K."/>
            <person name="Leder E.H."/>
        </authorList>
    </citation>
    <scope>NUCLEOTIDE SEQUENCE [LARGE SCALE GENOMIC DNA]</scope>
    <source>
        <strain evidence="1">Snail1</strain>
        <tissue evidence="1">Muscle</tissue>
    </source>
</reference>
<comment type="caution">
    <text evidence="1">The sequence shown here is derived from an EMBL/GenBank/DDBJ whole genome shotgun (WGS) entry which is preliminary data.</text>
</comment>
<keyword evidence="2" id="KW-1185">Reference proteome</keyword>
<gene>
    <name evidence="1" type="ORF">V1264_009112</name>
</gene>
<evidence type="ECO:0000313" key="2">
    <source>
        <dbReference type="Proteomes" id="UP001374579"/>
    </source>
</evidence>
<name>A0AAN9AR12_9CAEN</name>
<dbReference type="EMBL" id="JBAMIC010000022">
    <property type="protein sequence ID" value="KAK7091431.1"/>
    <property type="molecule type" value="Genomic_DNA"/>
</dbReference>
<dbReference type="Proteomes" id="UP001374579">
    <property type="component" value="Unassembled WGS sequence"/>
</dbReference>
<dbReference type="AlphaFoldDB" id="A0AAN9AR12"/>
<evidence type="ECO:0000313" key="1">
    <source>
        <dbReference type="EMBL" id="KAK7091431.1"/>
    </source>
</evidence>